<name>A0A6J5FSQ1_9BURK</name>
<feature type="compositionally biased region" description="Low complexity" evidence="1">
    <location>
        <begin position="163"/>
        <end position="174"/>
    </location>
</feature>
<dbReference type="Proteomes" id="UP000494252">
    <property type="component" value="Unassembled WGS sequence"/>
</dbReference>
<dbReference type="RefSeq" id="WP_175158954.1">
    <property type="nucleotide sequence ID" value="NZ_CADIKI010000004.1"/>
</dbReference>
<accession>A0A6J5FSQ1</accession>
<keyword evidence="2" id="KW-0472">Membrane</keyword>
<keyword evidence="2" id="KW-1133">Transmembrane helix</keyword>
<sequence>MTNTGKVLIIGLLVIDVGVAGYLLFPKEEERAPAATREVIASTSTAAVDQARASETHVAAGTVVRTLPDGAGSNKLAAVTPVAPAVPATTAAAMTATANAPRVAATPVAPVPPATAPTPAMAATPPTPATTATPNTPPATGQVANGSRSATRTVVASTNVQPSARTKSKASSRAGQTRGSKHDDSRRRGSNEVSAALTAQLVKESAKPDPSLPLPPAGSSHPGKSGRSSNPVASAMTDQLVRESSRVNLSAPSQSYKH</sequence>
<reference evidence="3 4" key="1">
    <citation type="submission" date="2020-04" db="EMBL/GenBank/DDBJ databases">
        <authorList>
            <person name="De Canck E."/>
        </authorList>
    </citation>
    <scope>NUCLEOTIDE SEQUENCE [LARGE SCALE GENOMIC DNA]</scope>
    <source>
        <strain evidence="3 4">LMG 27177</strain>
    </source>
</reference>
<protein>
    <recommendedName>
        <fullName evidence="5">Extensin</fullName>
    </recommendedName>
</protein>
<keyword evidence="4" id="KW-1185">Reference proteome</keyword>
<feature type="compositionally biased region" description="Polar residues" evidence="1">
    <location>
        <begin position="142"/>
        <end position="162"/>
    </location>
</feature>
<feature type="region of interest" description="Disordered" evidence="1">
    <location>
        <begin position="109"/>
        <end position="258"/>
    </location>
</feature>
<feature type="compositionally biased region" description="Polar residues" evidence="1">
    <location>
        <begin position="246"/>
        <end position="258"/>
    </location>
</feature>
<dbReference type="AlphaFoldDB" id="A0A6J5FSQ1"/>
<evidence type="ECO:0008006" key="5">
    <source>
        <dbReference type="Google" id="ProtNLM"/>
    </source>
</evidence>
<evidence type="ECO:0000256" key="1">
    <source>
        <dbReference type="SAM" id="MobiDB-lite"/>
    </source>
</evidence>
<feature type="compositionally biased region" description="Low complexity" evidence="1">
    <location>
        <begin position="117"/>
        <end position="140"/>
    </location>
</feature>
<evidence type="ECO:0000313" key="3">
    <source>
        <dbReference type="EMBL" id="CAB3784786.1"/>
    </source>
</evidence>
<evidence type="ECO:0000256" key="2">
    <source>
        <dbReference type="SAM" id="Phobius"/>
    </source>
</evidence>
<organism evidence="3 4">
    <name type="scientific">Paraburkholderia fynbosensis</name>
    <dbReference type="NCBI Taxonomy" id="1200993"/>
    <lineage>
        <taxon>Bacteria</taxon>
        <taxon>Pseudomonadati</taxon>
        <taxon>Pseudomonadota</taxon>
        <taxon>Betaproteobacteria</taxon>
        <taxon>Burkholderiales</taxon>
        <taxon>Burkholderiaceae</taxon>
        <taxon>Paraburkholderia</taxon>
    </lineage>
</organism>
<feature type="compositionally biased region" description="Basic and acidic residues" evidence="1">
    <location>
        <begin position="180"/>
        <end position="190"/>
    </location>
</feature>
<keyword evidence="2" id="KW-0812">Transmembrane</keyword>
<dbReference type="EMBL" id="CADIKI010000004">
    <property type="protein sequence ID" value="CAB3784786.1"/>
    <property type="molecule type" value="Genomic_DNA"/>
</dbReference>
<proteinExistence type="predicted"/>
<feature type="transmembrane region" description="Helical" evidence="2">
    <location>
        <begin position="7"/>
        <end position="25"/>
    </location>
</feature>
<gene>
    <name evidence="3" type="ORF">LMG27177_01684</name>
</gene>
<evidence type="ECO:0000313" key="4">
    <source>
        <dbReference type="Proteomes" id="UP000494252"/>
    </source>
</evidence>